<comment type="similarity">
    <text evidence="1">Belongs to the helicase family. RecQ subfamily.</text>
</comment>
<comment type="catalytic activity">
    <reaction evidence="4">
        <text>Couples ATP hydrolysis with the unwinding of duplex DNA by translocating in the 3'-5' direction.</text>
        <dbReference type="EC" id="5.6.2.4"/>
    </reaction>
</comment>
<dbReference type="InterPro" id="IPR014001">
    <property type="entry name" value="Helicase_ATP-bd"/>
</dbReference>
<evidence type="ECO:0000313" key="8">
    <source>
        <dbReference type="EMBL" id="CEQ41298.1"/>
    </source>
</evidence>
<evidence type="ECO:0000256" key="2">
    <source>
        <dbReference type="ARBA" id="ARBA00022741"/>
    </source>
</evidence>
<keyword evidence="9" id="KW-1185">Reference proteome</keyword>
<gene>
    <name evidence="8" type="primary">SPOSA6832_03010</name>
</gene>
<dbReference type="PROSITE" id="PS51192">
    <property type="entry name" value="HELICASE_ATP_BIND_1"/>
    <property type="match status" value="1"/>
</dbReference>
<dbReference type="GO" id="GO:0005524">
    <property type="term" value="F:ATP binding"/>
    <property type="evidence" value="ECO:0007669"/>
    <property type="project" value="UniProtKB-KW"/>
</dbReference>
<dbReference type="GO" id="GO:0005634">
    <property type="term" value="C:nucleus"/>
    <property type="evidence" value="ECO:0007669"/>
    <property type="project" value="TreeGrafter"/>
</dbReference>
<dbReference type="SUPFAM" id="SSF52540">
    <property type="entry name" value="P-loop containing nucleoside triphosphate hydrolases"/>
    <property type="match status" value="1"/>
</dbReference>
<evidence type="ECO:0000259" key="7">
    <source>
        <dbReference type="PROSITE" id="PS51194"/>
    </source>
</evidence>
<dbReference type="SMART" id="SM00487">
    <property type="entry name" value="DEXDc"/>
    <property type="match status" value="1"/>
</dbReference>
<sequence length="303" mass="33447">MEKAKQQLEAVWGFKEYRSVQEQVIKRLIVDGKNTLCCMATGGGKSLCFQLPALCLDGLTLVVSPLIALMKDQVDALKKRQVAAASMDSSLTSDEMSLVRQALRAGKLKSLQSLHCQYIDSEAHCVSEWGPSFRAEYLKVSRFAKEIKAERVLCLTATATRSVVEDICASENGFDIDLDTGVFSTGVYRPNLSLLIKPTFNFQSKVSLLVPFLRSRKDGAAIVYVTTQQQAVDLVTELKAQGIQDVQFYHAGMAAEDRKATQSWFMEGNGTVVATIAFGMGIDRADIRQVVHFTLPKTLENYA</sequence>
<dbReference type="GO" id="GO:0009378">
    <property type="term" value="F:four-way junction helicase activity"/>
    <property type="evidence" value="ECO:0007669"/>
    <property type="project" value="TreeGrafter"/>
</dbReference>
<keyword evidence="3" id="KW-0067">ATP-binding</keyword>
<dbReference type="GO" id="GO:0043138">
    <property type="term" value="F:3'-5' DNA helicase activity"/>
    <property type="evidence" value="ECO:0007669"/>
    <property type="project" value="UniProtKB-EC"/>
</dbReference>
<dbReference type="GO" id="GO:0003676">
    <property type="term" value="F:nucleic acid binding"/>
    <property type="evidence" value="ECO:0007669"/>
    <property type="project" value="InterPro"/>
</dbReference>
<proteinExistence type="inferred from homology"/>
<dbReference type="AlphaFoldDB" id="A0A0D6ENI0"/>
<organism evidence="8 9">
    <name type="scientific">Sporidiobolus salmonicolor</name>
    <name type="common">Yeast-like fungus</name>
    <name type="synonym">Sporobolomyces salmonicolor</name>
    <dbReference type="NCBI Taxonomy" id="5005"/>
    <lineage>
        <taxon>Eukaryota</taxon>
        <taxon>Fungi</taxon>
        <taxon>Dikarya</taxon>
        <taxon>Basidiomycota</taxon>
        <taxon>Pucciniomycotina</taxon>
        <taxon>Microbotryomycetes</taxon>
        <taxon>Sporidiobolales</taxon>
        <taxon>Sporidiobolaceae</taxon>
        <taxon>Sporobolomyces</taxon>
    </lineage>
</organism>
<evidence type="ECO:0000313" key="9">
    <source>
        <dbReference type="Proteomes" id="UP000243876"/>
    </source>
</evidence>
<dbReference type="Pfam" id="PF00270">
    <property type="entry name" value="DEAD"/>
    <property type="match status" value="1"/>
</dbReference>
<dbReference type="PANTHER" id="PTHR13710">
    <property type="entry name" value="DNA HELICASE RECQ FAMILY MEMBER"/>
    <property type="match status" value="1"/>
</dbReference>
<evidence type="ECO:0000256" key="5">
    <source>
        <dbReference type="ARBA" id="ARBA00034808"/>
    </source>
</evidence>
<dbReference type="EMBL" id="CENE01000013">
    <property type="protein sequence ID" value="CEQ41298.1"/>
    <property type="molecule type" value="Genomic_DNA"/>
</dbReference>
<dbReference type="OrthoDB" id="2507344at2759"/>
<protein>
    <recommendedName>
        <fullName evidence="5">DNA 3'-5' helicase</fullName>
        <ecNumber evidence="5">5.6.2.4</ecNumber>
    </recommendedName>
</protein>
<name>A0A0D6ENI0_SPOSA</name>
<dbReference type="GO" id="GO:0005737">
    <property type="term" value="C:cytoplasm"/>
    <property type="evidence" value="ECO:0007669"/>
    <property type="project" value="TreeGrafter"/>
</dbReference>
<evidence type="ECO:0000259" key="6">
    <source>
        <dbReference type="PROSITE" id="PS51192"/>
    </source>
</evidence>
<accession>A0A0D6ENI0</accession>
<dbReference type="GO" id="GO:0000724">
    <property type="term" value="P:double-strand break repair via homologous recombination"/>
    <property type="evidence" value="ECO:0007669"/>
    <property type="project" value="TreeGrafter"/>
</dbReference>
<dbReference type="GO" id="GO:0005694">
    <property type="term" value="C:chromosome"/>
    <property type="evidence" value="ECO:0007669"/>
    <property type="project" value="TreeGrafter"/>
</dbReference>
<dbReference type="InterPro" id="IPR027417">
    <property type="entry name" value="P-loop_NTPase"/>
</dbReference>
<evidence type="ECO:0000256" key="4">
    <source>
        <dbReference type="ARBA" id="ARBA00034617"/>
    </source>
</evidence>
<dbReference type="CDD" id="cd17920">
    <property type="entry name" value="DEXHc_RecQ"/>
    <property type="match status" value="1"/>
</dbReference>
<dbReference type="InterPro" id="IPR011545">
    <property type="entry name" value="DEAD/DEAH_box_helicase_dom"/>
</dbReference>
<dbReference type="PANTHER" id="PTHR13710:SF120">
    <property type="entry name" value="BIFUNCTIONAL 3'-5' EXONUCLEASE_ATP-DEPENDENT HELICASE WRN"/>
    <property type="match status" value="1"/>
</dbReference>
<feature type="domain" description="Helicase C-terminal" evidence="7">
    <location>
        <begin position="205"/>
        <end position="303"/>
    </location>
</feature>
<dbReference type="Proteomes" id="UP000243876">
    <property type="component" value="Unassembled WGS sequence"/>
</dbReference>
<dbReference type="InterPro" id="IPR001650">
    <property type="entry name" value="Helicase_C-like"/>
</dbReference>
<keyword evidence="2" id="KW-0547">Nucleotide-binding</keyword>
<dbReference type="EC" id="5.6.2.4" evidence="5"/>
<feature type="domain" description="Helicase ATP-binding" evidence="6">
    <location>
        <begin position="26"/>
        <end position="177"/>
    </location>
</feature>
<dbReference type="PROSITE" id="PS51194">
    <property type="entry name" value="HELICASE_CTER"/>
    <property type="match status" value="1"/>
</dbReference>
<dbReference type="Gene3D" id="3.40.50.300">
    <property type="entry name" value="P-loop containing nucleotide triphosphate hydrolases"/>
    <property type="match status" value="3"/>
</dbReference>
<reference evidence="9" key="1">
    <citation type="submission" date="2015-02" db="EMBL/GenBank/DDBJ databases">
        <authorList>
            <person name="Gon?alves P."/>
        </authorList>
    </citation>
    <scope>NUCLEOTIDE SEQUENCE [LARGE SCALE GENOMIC DNA]</scope>
</reference>
<evidence type="ECO:0000256" key="3">
    <source>
        <dbReference type="ARBA" id="ARBA00022840"/>
    </source>
</evidence>
<evidence type="ECO:0000256" key="1">
    <source>
        <dbReference type="ARBA" id="ARBA00005446"/>
    </source>
</evidence>
<feature type="non-terminal residue" evidence="8">
    <location>
        <position position="1"/>
    </location>
</feature>
<dbReference type="Pfam" id="PF00271">
    <property type="entry name" value="Helicase_C"/>
    <property type="match status" value="1"/>
</dbReference>